<evidence type="ECO:0000256" key="3">
    <source>
        <dbReference type="SAM" id="MobiDB-lite"/>
    </source>
</evidence>
<name>A0A9P0HG86_NEZVI</name>
<evidence type="ECO:0000313" key="5">
    <source>
        <dbReference type="EMBL" id="CAH1401504.1"/>
    </source>
</evidence>
<dbReference type="GO" id="GO:0008146">
    <property type="term" value="F:sulfotransferase activity"/>
    <property type="evidence" value="ECO:0007669"/>
    <property type="project" value="InterPro"/>
</dbReference>
<evidence type="ECO:0000256" key="1">
    <source>
        <dbReference type="ARBA" id="ARBA00005771"/>
    </source>
</evidence>
<dbReference type="Proteomes" id="UP001152798">
    <property type="component" value="Chromosome 5"/>
</dbReference>
<comment type="similarity">
    <text evidence="1">Belongs to the sulfotransferase 1 family.</text>
</comment>
<evidence type="ECO:0000313" key="6">
    <source>
        <dbReference type="Proteomes" id="UP001152798"/>
    </source>
</evidence>
<dbReference type="PANTHER" id="PTHR11783">
    <property type="entry name" value="SULFOTRANSFERASE SULT"/>
    <property type="match status" value="1"/>
</dbReference>
<organism evidence="5 6">
    <name type="scientific">Nezara viridula</name>
    <name type="common">Southern green stink bug</name>
    <name type="synonym">Cimex viridulus</name>
    <dbReference type="NCBI Taxonomy" id="85310"/>
    <lineage>
        <taxon>Eukaryota</taxon>
        <taxon>Metazoa</taxon>
        <taxon>Ecdysozoa</taxon>
        <taxon>Arthropoda</taxon>
        <taxon>Hexapoda</taxon>
        <taxon>Insecta</taxon>
        <taxon>Pterygota</taxon>
        <taxon>Neoptera</taxon>
        <taxon>Paraneoptera</taxon>
        <taxon>Hemiptera</taxon>
        <taxon>Heteroptera</taxon>
        <taxon>Panheteroptera</taxon>
        <taxon>Pentatomomorpha</taxon>
        <taxon>Pentatomoidea</taxon>
        <taxon>Pentatomidae</taxon>
        <taxon>Pentatominae</taxon>
        <taxon>Nezara</taxon>
    </lineage>
</organism>
<dbReference type="Pfam" id="PF00685">
    <property type="entry name" value="Sulfotransfer_1"/>
    <property type="match status" value="1"/>
</dbReference>
<evidence type="ECO:0000259" key="4">
    <source>
        <dbReference type="Pfam" id="PF00685"/>
    </source>
</evidence>
<protein>
    <recommendedName>
        <fullName evidence="4">Sulfotransferase domain-containing protein</fullName>
    </recommendedName>
</protein>
<feature type="domain" description="Sulfotransferase" evidence="4">
    <location>
        <begin position="79"/>
        <end position="351"/>
    </location>
</feature>
<reference evidence="5" key="1">
    <citation type="submission" date="2022-01" db="EMBL/GenBank/DDBJ databases">
        <authorList>
            <person name="King R."/>
        </authorList>
    </citation>
    <scope>NUCLEOTIDE SEQUENCE</scope>
</reference>
<dbReference type="AlphaFoldDB" id="A0A9P0HG86"/>
<sequence length="359" mass="42161">MSCPIQNTSTNCEDNMPGEDQNQEPIEVVAVSAEVNDELLNDHKGEHSGWYFAGTKKYLMPSIYKNEVNNFYHCPVREDDIWISTFPRSGTTLTQELVWLIRNNFDFETAKKLYLWERSPFFEANIVFHEKTKSMILKENENNDENIKLVESQSCPGYLVIESMSSPRLIQTHFPLSLLPKEVNEKNCKIIYVARNPKDVVVSYYHLLQTWRTCNYVAPFPKFWKQFKEGLVPWGPHWSHVLEGWAHRYDPNVFFIFYEDMMKDMVTTIYKIADFLSVPAPTDKVKALLEHVSLKSFRENPAVNYEIYKRIGLFEKDGVSFVRKGAKREKPEGLNNEIENDIDDWMKENYEKDYLTFPS</sequence>
<dbReference type="Gene3D" id="3.40.50.300">
    <property type="entry name" value="P-loop containing nucleotide triphosphate hydrolases"/>
    <property type="match status" value="1"/>
</dbReference>
<keyword evidence="2" id="KW-0808">Transferase</keyword>
<keyword evidence="6" id="KW-1185">Reference proteome</keyword>
<dbReference type="SUPFAM" id="SSF52540">
    <property type="entry name" value="P-loop containing nucleoside triphosphate hydrolases"/>
    <property type="match status" value="1"/>
</dbReference>
<evidence type="ECO:0000256" key="2">
    <source>
        <dbReference type="ARBA" id="ARBA00022679"/>
    </source>
</evidence>
<feature type="region of interest" description="Disordered" evidence="3">
    <location>
        <begin position="1"/>
        <end position="21"/>
    </location>
</feature>
<gene>
    <name evidence="5" type="ORF">NEZAVI_LOCUS10514</name>
</gene>
<proteinExistence type="inferred from homology"/>
<dbReference type="InterPro" id="IPR000863">
    <property type="entry name" value="Sulfotransferase_dom"/>
</dbReference>
<accession>A0A9P0HG86</accession>
<dbReference type="InterPro" id="IPR027417">
    <property type="entry name" value="P-loop_NTPase"/>
</dbReference>
<dbReference type="EMBL" id="OV725081">
    <property type="protein sequence ID" value="CAH1401504.1"/>
    <property type="molecule type" value="Genomic_DNA"/>
</dbReference>
<dbReference type="OrthoDB" id="205623at2759"/>
<feature type="compositionally biased region" description="Polar residues" evidence="3">
    <location>
        <begin position="1"/>
        <end position="13"/>
    </location>
</feature>